<proteinExistence type="predicted"/>
<protein>
    <submittedName>
        <fullName evidence="4">Protease inhibitor I42 family protein</fullName>
    </submittedName>
</protein>
<dbReference type="Gene3D" id="2.60.40.2020">
    <property type="match status" value="1"/>
</dbReference>
<evidence type="ECO:0000256" key="2">
    <source>
        <dbReference type="ARBA" id="ARBA00022704"/>
    </source>
</evidence>
<dbReference type="InterPro" id="IPR052781">
    <property type="entry name" value="Cys_protease_inhibitor_I42"/>
</dbReference>
<dbReference type="PANTHER" id="PTHR36530:SF1">
    <property type="entry name" value="AMOEBIASIN-1"/>
    <property type="match status" value="1"/>
</dbReference>
<sequence>MSIEAKAGQPFTLELGSAPSTGYMWELAAPPSGVKLLGMRFLIAPDAAIGDGGTQVFELQADQPGPLQLHFVLKRRWETTLAQEREIEVMVS</sequence>
<keyword evidence="2" id="KW-0789">Thiol protease inhibitor</keyword>
<keyword evidence="1 4" id="KW-0646">Protease inhibitor</keyword>
<accession>A0ABU3PGR9</accession>
<evidence type="ECO:0000256" key="1">
    <source>
        <dbReference type="ARBA" id="ARBA00022690"/>
    </source>
</evidence>
<evidence type="ECO:0000259" key="3">
    <source>
        <dbReference type="Pfam" id="PF09394"/>
    </source>
</evidence>
<evidence type="ECO:0000313" key="4">
    <source>
        <dbReference type="EMBL" id="MDT9001580.1"/>
    </source>
</evidence>
<dbReference type="RefSeq" id="WP_315652466.1">
    <property type="nucleotide sequence ID" value="NZ_JAVXZY010000010.1"/>
</dbReference>
<keyword evidence="5" id="KW-1185">Reference proteome</keyword>
<comment type="caution">
    <text evidence="4">The sequence shown here is derived from an EMBL/GenBank/DDBJ whole genome shotgun (WGS) entry which is preliminary data.</text>
</comment>
<dbReference type="Pfam" id="PF09394">
    <property type="entry name" value="Inhibitor_I42"/>
    <property type="match status" value="1"/>
</dbReference>
<dbReference type="GO" id="GO:0030414">
    <property type="term" value="F:peptidase inhibitor activity"/>
    <property type="evidence" value="ECO:0007669"/>
    <property type="project" value="UniProtKB-KW"/>
</dbReference>
<dbReference type="SUPFAM" id="SSF141066">
    <property type="entry name" value="ICP-like"/>
    <property type="match status" value="1"/>
</dbReference>
<evidence type="ECO:0000313" key="5">
    <source>
        <dbReference type="Proteomes" id="UP001246372"/>
    </source>
</evidence>
<dbReference type="PANTHER" id="PTHR36530">
    <property type="entry name" value="INHIBITOR OF CYSTEINE PEPTIDASE"/>
    <property type="match status" value="1"/>
</dbReference>
<feature type="domain" description="Proteinase inhibitor I42 chagasin" evidence="3">
    <location>
        <begin position="5"/>
        <end position="88"/>
    </location>
</feature>
<name>A0ABU3PGR9_9BURK</name>
<gene>
    <name evidence="4" type="ORF">RQP53_20050</name>
</gene>
<reference evidence="4" key="1">
    <citation type="submission" date="2023-09" db="EMBL/GenBank/DDBJ databases">
        <title>Paucibacter sp. APW11 Genome sequencing and assembly.</title>
        <authorList>
            <person name="Kim I."/>
        </authorList>
    </citation>
    <scope>NUCLEOTIDE SEQUENCE</scope>
    <source>
        <strain evidence="4">APW11</strain>
    </source>
</reference>
<organism evidence="4 5">
    <name type="scientific">Roseateles aquae</name>
    <dbReference type="NCBI Taxonomy" id="3077235"/>
    <lineage>
        <taxon>Bacteria</taxon>
        <taxon>Pseudomonadati</taxon>
        <taxon>Pseudomonadota</taxon>
        <taxon>Betaproteobacteria</taxon>
        <taxon>Burkholderiales</taxon>
        <taxon>Sphaerotilaceae</taxon>
        <taxon>Roseateles</taxon>
    </lineage>
</organism>
<dbReference type="InterPro" id="IPR018990">
    <property type="entry name" value="Prot_inh_I42_chagasin"/>
</dbReference>
<dbReference type="Proteomes" id="UP001246372">
    <property type="component" value="Unassembled WGS sequence"/>
</dbReference>
<dbReference type="InterPro" id="IPR036331">
    <property type="entry name" value="Chagasin-like_sf"/>
</dbReference>
<dbReference type="EMBL" id="JAVXZY010000010">
    <property type="protein sequence ID" value="MDT9001580.1"/>
    <property type="molecule type" value="Genomic_DNA"/>
</dbReference>